<proteinExistence type="predicted"/>
<dbReference type="Proteomes" id="UP000887565">
    <property type="component" value="Unplaced"/>
</dbReference>
<organism evidence="1 2">
    <name type="scientific">Romanomermis culicivorax</name>
    <name type="common">Nematode worm</name>
    <dbReference type="NCBI Taxonomy" id="13658"/>
    <lineage>
        <taxon>Eukaryota</taxon>
        <taxon>Metazoa</taxon>
        <taxon>Ecdysozoa</taxon>
        <taxon>Nematoda</taxon>
        <taxon>Enoplea</taxon>
        <taxon>Dorylaimia</taxon>
        <taxon>Mermithida</taxon>
        <taxon>Mermithoidea</taxon>
        <taxon>Mermithidae</taxon>
        <taxon>Romanomermis</taxon>
    </lineage>
</organism>
<sequence>MASSAVKREDHNMILSSNEDQIFKIPSSTNLPRKKDLLQLPINGLVHPIPKMNIPVVDQQQHRPRNMPTQVFHTYHQLYWDNEWEEHRKNP</sequence>
<dbReference type="WBParaSite" id="nRc.2.0.1.t02636-RA">
    <property type="protein sequence ID" value="nRc.2.0.1.t02636-RA"/>
    <property type="gene ID" value="nRc.2.0.1.g02636"/>
</dbReference>
<protein>
    <submittedName>
        <fullName evidence="2">Uncharacterized protein</fullName>
    </submittedName>
</protein>
<reference evidence="2" key="1">
    <citation type="submission" date="2022-11" db="UniProtKB">
        <authorList>
            <consortium name="WormBaseParasite"/>
        </authorList>
    </citation>
    <scope>IDENTIFICATION</scope>
</reference>
<keyword evidence="1" id="KW-1185">Reference proteome</keyword>
<accession>A0A915HM79</accession>
<evidence type="ECO:0000313" key="2">
    <source>
        <dbReference type="WBParaSite" id="nRc.2.0.1.t02636-RA"/>
    </source>
</evidence>
<dbReference type="AlphaFoldDB" id="A0A915HM79"/>
<evidence type="ECO:0000313" key="1">
    <source>
        <dbReference type="Proteomes" id="UP000887565"/>
    </source>
</evidence>
<name>A0A915HM79_ROMCU</name>